<dbReference type="InterPro" id="IPR013320">
    <property type="entry name" value="ConA-like_dom_sf"/>
</dbReference>
<feature type="transmembrane region" description="Helical" evidence="10">
    <location>
        <begin position="412"/>
        <end position="436"/>
    </location>
</feature>
<feature type="compositionally biased region" description="Polar residues" evidence="9">
    <location>
        <begin position="188"/>
        <end position="197"/>
    </location>
</feature>
<feature type="region of interest" description="Disordered" evidence="9">
    <location>
        <begin position="171"/>
        <end position="268"/>
    </location>
</feature>
<name>A0AAN6JUK6_9BASI</name>
<sequence>MEQLQEFVKGDSTADGEQKVSSSSFDPKSSWKHYHHWLDVNSTTSFSATLKEPSSTEQNQLAEPWNPSVPTSEICRAPMSETRDPDASVSQLGASVISSAAHEVAATSPRPGSVTSSFGNAPSVTFGVLWDQPLPSSSAAPVASTSAQAPALVITKEVGNNYNVIETMRLPGSWPERGAPLPPPEGLTTLNTPEKTPTSSTSSSDGLMQQHDYVKLGENSDRTPSPTSFLGPLGGSGGNTTEPFSTPRPSKDSASSQPFFKPWQNQVGSGIHPEAAPYVQKGLLSPTHDHVVAFQIPNGHTPRDRHRGRLPGARADPNRISGSTFTSFLNLKLPVPSKGPEGAETPHFAAAVGPFTFGTNLYDGPEDDDDIHGASWDAFNASDVTSGKGRSSSKKRRVELDRRFHFISDWRGCLNVCTLLFLAVALVFVFAGWPILTAFLPKSSFNPDGSLTREAAAKIGYGQATVRLPAYGTNATKLGWNMMRTGLIDPDTPADAMYRMGTDGRGLRLVFSDEFNVENRTFFPGDDPIWLGQDLFYWGTGDYEYYHPSAITTREGHLRIRLSERPMNGKNYTGGMLNAWNAFCFTGGRVENVALKKVSIRLPGSPDVSGLWPAAWMMGNLGRAGYGASTDGMWPYSYDTCDVGTLANQTYGPNGTGGPVAAETTGVYVDQYGPGLSYLPGQRLSRCTCSDSTDHPGPRHSDGTWKARSAPELDIFEASAEDGGSGWNSMSLQLAPYDSGYNLTRLQYTTVWHPERGDKLNPYTGSPYQQAVSALVKTNQRAYERSGKEFAVYGVEYQAASELQDDGYITWLSDGDKAWTLHGPALGPNPLTEIGQRIIPQEPLYPIINLGMSASFTWVDWEKLHFPTEMLVDYIRIWQPEDAINIGCDGLDDSMPTSPYLAKHAEIYRNANLTTFREPRERAGYGKRFPGNALKGECM</sequence>
<evidence type="ECO:0000256" key="1">
    <source>
        <dbReference type="ARBA" id="ARBA00004606"/>
    </source>
</evidence>
<dbReference type="PROSITE" id="PS51762">
    <property type="entry name" value="GH16_2"/>
    <property type="match status" value="1"/>
</dbReference>
<feature type="region of interest" description="Disordered" evidence="9">
    <location>
        <begin position="297"/>
        <end position="319"/>
    </location>
</feature>
<dbReference type="GO" id="GO:0031505">
    <property type="term" value="P:fungal-type cell wall organization"/>
    <property type="evidence" value="ECO:0007669"/>
    <property type="project" value="TreeGrafter"/>
</dbReference>
<comment type="similarity">
    <text evidence="2">Belongs to the SKN1/KRE6 family.</text>
</comment>
<dbReference type="SUPFAM" id="SSF49899">
    <property type="entry name" value="Concanavalin A-like lectins/glucanases"/>
    <property type="match status" value="1"/>
</dbReference>
<keyword evidence="3 10" id="KW-0812">Transmembrane</keyword>
<evidence type="ECO:0000256" key="3">
    <source>
        <dbReference type="ARBA" id="ARBA00022692"/>
    </source>
</evidence>
<feature type="domain" description="GH16" evidence="11">
    <location>
        <begin position="482"/>
        <end position="883"/>
    </location>
</feature>
<comment type="caution">
    <text evidence="12">The sequence shown here is derived from an EMBL/GenBank/DDBJ whole genome shotgun (WGS) entry which is preliminary data.</text>
</comment>
<protein>
    <recommendedName>
        <fullName evidence="11">GH16 domain-containing protein</fullName>
    </recommendedName>
</protein>
<evidence type="ECO:0000256" key="5">
    <source>
        <dbReference type="ARBA" id="ARBA00022989"/>
    </source>
</evidence>
<keyword evidence="8" id="KW-0961">Cell wall biogenesis/degradation</keyword>
<dbReference type="EMBL" id="JAPDMZ010000004">
    <property type="protein sequence ID" value="KAK0557558.1"/>
    <property type="molecule type" value="Genomic_DNA"/>
</dbReference>
<evidence type="ECO:0000313" key="13">
    <source>
        <dbReference type="Proteomes" id="UP001176517"/>
    </source>
</evidence>
<dbReference type="PANTHER" id="PTHR31361:SF1">
    <property type="entry name" value="BETA-GLUCAN SYNTHESIS-ASSOCIATED PROTEIN KRE6-RELATED"/>
    <property type="match status" value="1"/>
</dbReference>
<evidence type="ECO:0000256" key="4">
    <source>
        <dbReference type="ARBA" id="ARBA00022968"/>
    </source>
</evidence>
<dbReference type="Gene3D" id="2.60.120.200">
    <property type="match status" value="2"/>
</dbReference>
<keyword evidence="7" id="KW-0325">Glycoprotein</keyword>
<dbReference type="InterPro" id="IPR000757">
    <property type="entry name" value="Beta-glucanase-like"/>
</dbReference>
<reference evidence="12" key="1">
    <citation type="journal article" date="2023" name="PhytoFront">
        <title>Draft Genome Resources of Seven Strains of Tilletia horrida, Causal Agent of Kernel Smut of Rice.</title>
        <authorList>
            <person name="Khanal S."/>
            <person name="Antony Babu S."/>
            <person name="Zhou X.G."/>
        </authorList>
    </citation>
    <scope>NUCLEOTIDE SEQUENCE</scope>
    <source>
        <strain evidence="12">TX6</strain>
    </source>
</reference>
<evidence type="ECO:0000256" key="9">
    <source>
        <dbReference type="SAM" id="MobiDB-lite"/>
    </source>
</evidence>
<dbReference type="GO" id="GO:0015926">
    <property type="term" value="F:glucosidase activity"/>
    <property type="evidence" value="ECO:0007669"/>
    <property type="project" value="TreeGrafter"/>
</dbReference>
<dbReference type="GO" id="GO:0005886">
    <property type="term" value="C:plasma membrane"/>
    <property type="evidence" value="ECO:0007669"/>
    <property type="project" value="TreeGrafter"/>
</dbReference>
<organism evidence="12 13">
    <name type="scientific">Tilletia horrida</name>
    <dbReference type="NCBI Taxonomy" id="155126"/>
    <lineage>
        <taxon>Eukaryota</taxon>
        <taxon>Fungi</taxon>
        <taxon>Dikarya</taxon>
        <taxon>Basidiomycota</taxon>
        <taxon>Ustilaginomycotina</taxon>
        <taxon>Exobasidiomycetes</taxon>
        <taxon>Tilletiales</taxon>
        <taxon>Tilletiaceae</taxon>
        <taxon>Tilletia</taxon>
    </lineage>
</organism>
<evidence type="ECO:0000259" key="11">
    <source>
        <dbReference type="PROSITE" id="PS51762"/>
    </source>
</evidence>
<evidence type="ECO:0000256" key="8">
    <source>
        <dbReference type="ARBA" id="ARBA00023316"/>
    </source>
</evidence>
<evidence type="ECO:0000256" key="10">
    <source>
        <dbReference type="SAM" id="Phobius"/>
    </source>
</evidence>
<dbReference type="Proteomes" id="UP001176517">
    <property type="component" value="Unassembled WGS sequence"/>
</dbReference>
<comment type="subcellular location">
    <subcellularLocation>
        <location evidence="1">Membrane</location>
        <topology evidence="1">Single-pass type II membrane protein</topology>
    </subcellularLocation>
</comment>
<keyword evidence="13" id="KW-1185">Reference proteome</keyword>
<gene>
    <name evidence="12" type="ORF">OC846_000346</name>
</gene>
<dbReference type="GO" id="GO:0006078">
    <property type="term" value="P:(1-&gt;6)-beta-D-glucan biosynthetic process"/>
    <property type="evidence" value="ECO:0007669"/>
    <property type="project" value="TreeGrafter"/>
</dbReference>
<evidence type="ECO:0000313" key="12">
    <source>
        <dbReference type="EMBL" id="KAK0557558.1"/>
    </source>
</evidence>
<dbReference type="PANTHER" id="PTHR31361">
    <property type="entry name" value="BETA-GLUCAN SYNTHESIS-ASSOCIATED PROTEIN KRE6-RELATED"/>
    <property type="match status" value="1"/>
</dbReference>
<feature type="region of interest" description="Disordered" evidence="9">
    <location>
        <begin position="49"/>
        <end position="70"/>
    </location>
</feature>
<feature type="compositionally biased region" description="Basic and acidic residues" evidence="9">
    <location>
        <begin position="212"/>
        <end position="221"/>
    </location>
</feature>
<accession>A0AAN6JUK6</accession>
<keyword evidence="5 10" id="KW-1133">Transmembrane helix</keyword>
<evidence type="ECO:0000256" key="6">
    <source>
        <dbReference type="ARBA" id="ARBA00023136"/>
    </source>
</evidence>
<keyword evidence="6 10" id="KW-0472">Membrane</keyword>
<dbReference type="Pfam" id="PF03935">
    <property type="entry name" value="SKN1_KRE6_Sbg1"/>
    <property type="match status" value="1"/>
</dbReference>
<feature type="compositionally biased region" description="Polar residues" evidence="9">
    <location>
        <begin position="49"/>
        <end position="61"/>
    </location>
</feature>
<evidence type="ECO:0000256" key="7">
    <source>
        <dbReference type="ARBA" id="ARBA00023180"/>
    </source>
</evidence>
<dbReference type="AlphaFoldDB" id="A0AAN6JUK6"/>
<dbReference type="InterPro" id="IPR005629">
    <property type="entry name" value="Skn1/Kre6/Sbg1"/>
</dbReference>
<evidence type="ECO:0000256" key="2">
    <source>
        <dbReference type="ARBA" id="ARBA00010962"/>
    </source>
</evidence>
<feature type="region of interest" description="Disordered" evidence="9">
    <location>
        <begin position="1"/>
        <end position="30"/>
    </location>
</feature>
<dbReference type="GO" id="GO:0005789">
    <property type="term" value="C:endoplasmic reticulum membrane"/>
    <property type="evidence" value="ECO:0007669"/>
    <property type="project" value="TreeGrafter"/>
</dbReference>
<keyword evidence="4" id="KW-0735">Signal-anchor</keyword>
<proteinExistence type="inferred from homology"/>
<feature type="compositionally biased region" description="Polar residues" evidence="9">
    <location>
        <begin position="239"/>
        <end position="268"/>
    </location>
</feature>